<feature type="signal peptide" evidence="4">
    <location>
        <begin position="1"/>
        <end position="29"/>
    </location>
</feature>
<evidence type="ECO:0000256" key="4">
    <source>
        <dbReference type="SAM" id="SignalP"/>
    </source>
</evidence>
<dbReference type="GO" id="GO:0046910">
    <property type="term" value="F:pectinesterase inhibitor activity"/>
    <property type="evidence" value="ECO:0007669"/>
    <property type="project" value="InterPro"/>
</dbReference>
<dbReference type="PANTHER" id="PTHR36710">
    <property type="entry name" value="PECTINESTERASE INHIBITOR-LIKE"/>
    <property type="match status" value="1"/>
</dbReference>
<sequence length="179" mass="20155">MGSFRASMLVLLVHHLILLLFASFQLVFSDEKLIEVQCHNAEVPAACIQCLKSDPGGEAADKVGIATIIINCLSNNAETQENNMSSLASSVQDKNLKSLFQDCKKGFFEAKHDLSTATNQLKSKNYDKTNHYVRTALEEEIICRKYVVSMKLRVASNILYKMRVYEELSDAAMRIIDRF</sequence>
<evidence type="ECO:0000259" key="5">
    <source>
        <dbReference type="SMART" id="SM00856"/>
    </source>
</evidence>
<dbReference type="SMART" id="SM00856">
    <property type="entry name" value="PMEI"/>
    <property type="match status" value="1"/>
</dbReference>
<dbReference type="NCBIfam" id="TIGR01614">
    <property type="entry name" value="PME_inhib"/>
    <property type="match status" value="1"/>
</dbReference>
<feature type="domain" description="Pectinesterase inhibitor" evidence="5">
    <location>
        <begin position="29"/>
        <end position="175"/>
    </location>
</feature>
<protein>
    <submittedName>
        <fullName evidence="7">Pectinesterase inhibitor-like</fullName>
    </submittedName>
</protein>
<dbReference type="InterPro" id="IPR035513">
    <property type="entry name" value="Invertase/methylesterase_inhib"/>
</dbReference>
<evidence type="ECO:0000256" key="2">
    <source>
        <dbReference type="ARBA" id="ARBA00023157"/>
    </source>
</evidence>
<keyword evidence="2" id="KW-1015">Disulfide bond</keyword>
<dbReference type="FunFam" id="1.20.140.40:FF:000008">
    <property type="entry name" value="Invertase/pectin methylesterase inhibitor family protein"/>
    <property type="match status" value="1"/>
</dbReference>
<evidence type="ECO:0000256" key="1">
    <source>
        <dbReference type="ARBA" id="ARBA00022729"/>
    </source>
</evidence>
<dbReference type="Proteomes" id="UP000515121">
    <property type="component" value="Unplaced"/>
</dbReference>
<dbReference type="InterPro" id="IPR006501">
    <property type="entry name" value="Pectinesterase_inhib_dom"/>
</dbReference>
<dbReference type="RefSeq" id="XP_022716591.1">
    <property type="nucleotide sequence ID" value="XM_022860856.1"/>
</dbReference>
<dbReference type="AlphaFoldDB" id="A0A6P5WMA3"/>
<dbReference type="Pfam" id="PF04043">
    <property type="entry name" value="PMEI"/>
    <property type="match status" value="1"/>
</dbReference>
<name>A0A6P5WMA3_DURZI</name>
<evidence type="ECO:0000256" key="3">
    <source>
        <dbReference type="ARBA" id="ARBA00038471"/>
    </source>
</evidence>
<evidence type="ECO:0000313" key="6">
    <source>
        <dbReference type="Proteomes" id="UP000515121"/>
    </source>
</evidence>
<gene>
    <name evidence="7" type="primary">LOC111275506</name>
</gene>
<dbReference type="CDD" id="cd15797">
    <property type="entry name" value="PMEI"/>
    <property type="match status" value="1"/>
</dbReference>
<evidence type="ECO:0000313" key="7">
    <source>
        <dbReference type="RefSeq" id="XP_022716591.1"/>
    </source>
</evidence>
<dbReference type="GeneID" id="111275506"/>
<keyword evidence="1 4" id="KW-0732">Signal</keyword>
<dbReference type="InterPro" id="IPR034086">
    <property type="entry name" value="PMEI_plant"/>
</dbReference>
<dbReference type="OrthoDB" id="1866975at2759"/>
<dbReference type="SUPFAM" id="SSF101148">
    <property type="entry name" value="Plant invertase/pectin methylesterase inhibitor"/>
    <property type="match status" value="1"/>
</dbReference>
<accession>A0A6P5WMA3</accession>
<comment type="similarity">
    <text evidence="3">Belongs to the PMEI family.</text>
</comment>
<dbReference type="KEGG" id="dzi:111275506"/>
<feature type="chain" id="PRO_5028474448" evidence="4">
    <location>
        <begin position="30"/>
        <end position="179"/>
    </location>
</feature>
<dbReference type="Gene3D" id="1.20.140.40">
    <property type="entry name" value="Invertase/pectin methylesterase inhibitor family protein"/>
    <property type="match status" value="1"/>
</dbReference>
<organism evidence="6 7">
    <name type="scientific">Durio zibethinus</name>
    <name type="common">Durian</name>
    <dbReference type="NCBI Taxonomy" id="66656"/>
    <lineage>
        <taxon>Eukaryota</taxon>
        <taxon>Viridiplantae</taxon>
        <taxon>Streptophyta</taxon>
        <taxon>Embryophyta</taxon>
        <taxon>Tracheophyta</taxon>
        <taxon>Spermatophyta</taxon>
        <taxon>Magnoliopsida</taxon>
        <taxon>eudicotyledons</taxon>
        <taxon>Gunneridae</taxon>
        <taxon>Pentapetalae</taxon>
        <taxon>rosids</taxon>
        <taxon>malvids</taxon>
        <taxon>Malvales</taxon>
        <taxon>Malvaceae</taxon>
        <taxon>Helicteroideae</taxon>
        <taxon>Durio</taxon>
    </lineage>
</organism>
<dbReference type="InterPro" id="IPR052421">
    <property type="entry name" value="PCW_Enzyme_Inhibitor"/>
</dbReference>
<proteinExistence type="inferred from homology"/>
<dbReference type="PANTHER" id="PTHR36710:SF4">
    <property type="entry name" value="PLANT INVERTASE_PECTIN METHYLESTERASE INHIBITOR SUPERFAMILY PROTEIN"/>
    <property type="match status" value="1"/>
</dbReference>
<keyword evidence="6" id="KW-1185">Reference proteome</keyword>
<reference evidence="7" key="1">
    <citation type="submission" date="2025-08" db="UniProtKB">
        <authorList>
            <consortium name="RefSeq"/>
        </authorList>
    </citation>
    <scope>IDENTIFICATION</scope>
    <source>
        <tissue evidence="7">Fruit stalk</tissue>
    </source>
</reference>